<proteinExistence type="predicted"/>
<evidence type="ECO:0000256" key="11">
    <source>
        <dbReference type="SAM" id="Phobius"/>
    </source>
</evidence>
<evidence type="ECO:0000256" key="5">
    <source>
        <dbReference type="ARBA" id="ARBA00022826"/>
    </source>
</evidence>
<keyword evidence="14" id="KW-1185">Reference proteome</keyword>
<keyword evidence="6" id="KW-0630">Potassium</keyword>
<evidence type="ECO:0000256" key="9">
    <source>
        <dbReference type="ARBA" id="ARBA00023136"/>
    </source>
</evidence>
<feature type="domain" description="Ion transport" evidence="12">
    <location>
        <begin position="44"/>
        <end position="309"/>
    </location>
</feature>
<feature type="transmembrane region" description="Helical" evidence="11">
    <location>
        <begin position="157"/>
        <end position="178"/>
    </location>
</feature>
<dbReference type="AlphaFoldDB" id="A0A449B361"/>
<evidence type="ECO:0000256" key="8">
    <source>
        <dbReference type="ARBA" id="ARBA00023065"/>
    </source>
</evidence>
<keyword evidence="5" id="KW-0631">Potassium channel</keyword>
<keyword evidence="10 13" id="KW-0407">Ion channel</keyword>
<evidence type="ECO:0000313" key="14">
    <source>
        <dbReference type="Proteomes" id="UP000290985"/>
    </source>
</evidence>
<keyword evidence="7 11" id="KW-1133">Transmembrane helix</keyword>
<dbReference type="Gene3D" id="1.10.287.70">
    <property type="match status" value="1"/>
</dbReference>
<dbReference type="GO" id="GO:0001508">
    <property type="term" value="P:action potential"/>
    <property type="evidence" value="ECO:0007669"/>
    <property type="project" value="TreeGrafter"/>
</dbReference>
<protein>
    <submittedName>
        <fullName evidence="13">Voltage-gated potassium channel</fullName>
    </submittedName>
</protein>
<dbReference type="Pfam" id="PF00520">
    <property type="entry name" value="Ion_trans"/>
    <property type="match status" value="1"/>
</dbReference>
<evidence type="ECO:0000259" key="12">
    <source>
        <dbReference type="Pfam" id="PF00520"/>
    </source>
</evidence>
<evidence type="ECO:0000313" key="13">
    <source>
        <dbReference type="EMBL" id="VEU75037.1"/>
    </source>
</evidence>
<keyword evidence="2" id="KW-0813">Transport</keyword>
<dbReference type="PANTHER" id="PTHR11537:SF254">
    <property type="entry name" value="POTASSIUM VOLTAGE-GATED CHANNEL PROTEIN SHAB"/>
    <property type="match status" value="1"/>
</dbReference>
<gene>
    <name evidence="13" type="ORF">NCTC10181_00912</name>
</gene>
<dbReference type="PANTHER" id="PTHR11537">
    <property type="entry name" value="VOLTAGE-GATED POTASSIUM CHANNEL"/>
    <property type="match status" value="1"/>
</dbReference>
<dbReference type="EMBL" id="LR215036">
    <property type="protein sequence ID" value="VEU75037.1"/>
    <property type="molecule type" value="Genomic_DNA"/>
</dbReference>
<evidence type="ECO:0000256" key="10">
    <source>
        <dbReference type="ARBA" id="ARBA00023303"/>
    </source>
</evidence>
<feature type="transmembrane region" description="Helical" evidence="11">
    <location>
        <begin position="42"/>
        <end position="61"/>
    </location>
</feature>
<evidence type="ECO:0000256" key="3">
    <source>
        <dbReference type="ARBA" id="ARBA00022538"/>
    </source>
</evidence>
<dbReference type="InterPro" id="IPR028325">
    <property type="entry name" value="VG_K_chnl"/>
</dbReference>
<name>A0A449B361_9BACT</name>
<comment type="subcellular location">
    <subcellularLocation>
        <location evidence="1">Membrane</location>
        <topology evidence="1">Multi-pass membrane protein</topology>
    </subcellularLocation>
</comment>
<dbReference type="Proteomes" id="UP000290985">
    <property type="component" value="Chromosome"/>
</dbReference>
<reference evidence="13 14" key="1">
    <citation type="submission" date="2019-01" db="EMBL/GenBank/DDBJ databases">
        <authorList>
            <consortium name="Pathogen Informatics"/>
        </authorList>
    </citation>
    <scope>NUCLEOTIDE SEQUENCE [LARGE SCALE GENOMIC DNA]</scope>
    <source>
        <strain evidence="13 14">NCTC10181</strain>
    </source>
</reference>
<dbReference type="InterPro" id="IPR005821">
    <property type="entry name" value="Ion_trans_dom"/>
</dbReference>
<evidence type="ECO:0000256" key="6">
    <source>
        <dbReference type="ARBA" id="ARBA00022958"/>
    </source>
</evidence>
<dbReference type="OrthoDB" id="9781411at2"/>
<feature type="transmembrane region" description="Helical" evidence="11">
    <location>
        <begin position="282"/>
        <end position="307"/>
    </location>
</feature>
<dbReference type="RefSeq" id="WP_129725830.1">
    <property type="nucleotide sequence ID" value="NZ_LR215036.1"/>
</dbReference>
<keyword evidence="4 11" id="KW-0812">Transmembrane</keyword>
<evidence type="ECO:0000256" key="4">
    <source>
        <dbReference type="ARBA" id="ARBA00022692"/>
    </source>
</evidence>
<keyword evidence="3" id="KW-0633">Potassium transport</keyword>
<evidence type="ECO:0000256" key="2">
    <source>
        <dbReference type="ARBA" id="ARBA00022448"/>
    </source>
</evidence>
<dbReference type="GO" id="GO:0008076">
    <property type="term" value="C:voltage-gated potassium channel complex"/>
    <property type="evidence" value="ECO:0007669"/>
    <property type="project" value="InterPro"/>
</dbReference>
<keyword evidence="8" id="KW-0406">Ion transport</keyword>
<keyword evidence="9 11" id="KW-0472">Membrane</keyword>
<dbReference type="SUPFAM" id="SSF81324">
    <property type="entry name" value="Voltage-gated potassium channels"/>
    <property type="match status" value="1"/>
</dbReference>
<organism evidence="13 14">
    <name type="scientific">Mycoplasmopsis citelli</name>
    <dbReference type="NCBI Taxonomy" id="171281"/>
    <lineage>
        <taxon>Bacteria</taxon>
        <taxon>Bacillati</taxon>
        <taxon>Mycoplasmatota</taxon>
        <taxon>Mycoplasmoidales</taxon>
        <taxon>Metamycoplasmataceae</taxon>
        <taxon>Mycoplasmopsis</taxon>
    </lineage>
</organism>
<feature type="transmembrane region" description="Helical" evidence="11">
    <location>
        <begin position="185"/>
        <end position="204"/>
    </location>
</feature>
<sequence length="325" mass="36446">MFESIKKTPHKLLRLINQIVWINQDLSDDALFKVSKIQKLKFSYALIIIFACLISFANLFVPSGQQSSTVAKVFISIAQVPVFFIFVADFTLHLITYHFQNKEKNLFKLYLKFLLSYYSIVAILCILASINLISVFANINAINQKVLDFFNGLGLVRILRLLIVLQIFAPFAIIFKVFKDQSKVLLNIFVLVIVLIVLFALVIWNAEVSHHNSQVNAFIQNYASTHNLSFDIAKTQALNEPQYPQIPSNSVSNFGDAIYFTTITLTTIGYGDFSPQSSTAKIIVIIVSLVGIAVIAIPSGVIAGSFLQQIQNKLTNNTNKENKND</sequence>
<evidence type="ECO:0000256" key="1">
    <source>
        <dbReference type="ARBA" id="ARBA00004141"/>
    </source>
</evidence>
<accession>A0A449B361</accession>
<feature type="transmembrane region" description="Helical" evidence="11">
    <location>
        <begin position="73"/>
        <end position="95"/>
    </location>
</feature>
<feature type="transmembrane region" description="Helical" evidence="11">
    <location>
        <begin position="115"/>
        <end position="137"/>
    </location>
</feature>
<evidence type="ECO:0000256" key="7">
    <source>
        <dbReference type="ARBA" id="ARBA00022989"/>
    </source>
</evidence>
<dbReference type="KEGG" id="mcit:NCTC10181_00912"/>
<dbReference type="GO" id="GO:0005249">
    <property type="term" value="F:voltage-gated potassium channel activity"/>
    <property type="evidence" value="ECO:0007669"/>
    <property type="project" value="InterPro"/>
</dbReference>